<comment type="caution">
    <text evidence="1">The sequence shown here is derived from an EMBL/GenBank/DDBJ whole genome shotgun (WGS) entry which is preliminary data.</text>
</comment>
<dbReference type="EMBL" id="MU274908">
    <property type="protein sequence ID" value="KAI0090264.1"/>
    <property type="molecule type" value="Genomic_DNA"/>
</dbReference>
<name>A0ACB8U812_9APHY</name>
<proteinExistence type="predicted"/>
<protein>
    <submittedName>
        <fullName evidence="1">Uncharacterized protein</fullName>
    </submittedName>
</protein>
<sequence length="429" mass="46139">MRSGSFLVALATTLPLLPLVSGHASIFTNGTWGLHVTQQTRDWDARLVAPLYGLTFDKWWFHGALDDPPPDGDFTYLPAGGTATLQIACDIGFTEKWRDGPGGDNRRYNDPSACPGQATTIIHANNRQDVAGTALAITYKSDVNSVQPEDFTIISVLHDSVWNLWNDYQIPAGLQQCPEGGCICAWFWIHRPDSGSEQMYMTGFRCKVTGQTGSQPLGKPSIARYCEHDATNCTVGATQPMYWYQAERNNMFENQYDAPTYDDRYGWHDGAQTRVFEDGHIAGGNDTPASTPSPTSSSISSPSSTPASSGNSSGSSDSNSGSESSGSSEQAQSPSPSPQQAAAQKPPSSDTSVTLQTSPTQANTPASPAAATTAVANPLPTTLTASPVTIESPSSTPKKCKRRPKNKKRARSVVKRHLHKRVSHEGLFL</sequence>
<evidence type="ECO:0000313" key="1">
    <source>
        <dbReference type="EMBL" id="KAI0090264.1"/>
    </source>
</evidence>
<dbReference type="Proteomes" id="UP001055072">
    <property type="component" value="Unassembled WGS sequence"/>
</dbReference>
<keyword evidence="2" id="KW-1185">Reference proteome</keyword>
<accession>A0ACB8U812</accession>
<evidence type="ECO:0000313" key="2">
    <source>
        <dbReference type="Proteomes" id="UP001055072"/>
    </source>
</evidence>
<reference evidence="1" key="1">
    <citation type="journal article" date="2021" name="Environ. Microbiol.">
        <title>Gene family expansions and transcriptome signatures uncover fungal adaptations to wood decay.</title>
        <authorList>
            <person name="Hage H."/>
            <person name="Miyauchi S."/>
            <person name="Viragh M."/>
            <person name="Drula E."/>
            <person name="Min B."/>
            <person name="Chaduli D."/>
            <person name="Navarro D."/>
            <person name="Favel A."/>
            <person name="Norest M."/>
            <person name="Lesage-Meessen L."/>
            <person name="Balint B."/>
            <person name="Merenyi Z."/>
            <person name="de Eugenio L."/>
            <person name="Morin E."/>
            <person name="Martinez A.T."/>
            <person name="Baldrian P."/>
            <person name="Stursova M."/>
            <person name="Martinez M.J."/>
            <person name="Novotny C."/>
            <person name="Magnuson J.K."/>
            <person name="Spatafora J.W."/>
            <person name="Maurice S."/>
            <person name="Pangilinan J."/>
            <person name="Andreopoulos W."/>
            <person name="LaButti K."/>
            <person name="Hundley H."/>
            <person name="Na H."/>
            <person name="Kuo A."/>
            <person name="Barry K."/>
            <person name="Lipzen A."/>
            <person name="Henrissat B."/>
            <person name="Riley R."/>
            <person name="Ahrendt S."/>
            <person name="Nagy L.G."/>
            <person name="Grigoriev I.V."/>
            <person name="Martin F."/>
            <person name="Rosso M.N."/>
        </authorList>
    </citation>
    <scope>NUCLEOTIDE SEQUENCE</scope>
    <source>
        <strain evidence="1">CBS 384.51</strain>
    </source>
</reference>
<gene>
    <name evidence="1" type="ORF">BDY19DRAFT_992477</name>
</gene>
<organism evidence="1 2">
    <name type="scientific">Irpex rosettiformis</name>
    <dbReference type="NCBI Taxonomy" id="378272"/>
    <lineage>
        <taxon>Eukaryota</taxon>
        <taxon>Fungi</taxon>
        <taxon>Dikarya</taxon>
        <taxon>Basidiomycota</taxon>
        <taxon>Agaricomycotina</taxon>
        <taxon>Agaricomycetes</taxon>
        <taxon>Polyporales</taxon>
        <taxon>Irpicaceae</taxon>
        <taxon>Irpex</taxon>
    </lineage>
</organism>